<keyword evidence="2" id="KW-0472">Membrane</keyword>
<dbReference type="Pfam" id="PF00169">
    <property type="entry name" value="PH"/>
    <property type="match status" value="1"/>
</dbReference>
<gene>
    <name evidence="6" type="primary">LOC108733980</name>
</gene>
<dbReference type="InParanoid" id="A0A7F5R565"/>
<dbReference type="InterPro" id="IPR011993">
    <property type="entry name" value="PH-like_dom_sf"/>
</dbReference>
<dbReference type="SMART" id="SM00233">
    <property type="entry name" value="PH"/>
    <property type="match status" value="1"/>
</dbReference>
<evidence type="ECO:0000313" key="5">
    <source>
        <dbReference type="Proteomes" id="UP000192223"/>
    </source>
</evidence>
<dbReference type="GeneID" id="108733980"/>
<dbReference type="GO" id="GO:0045595">
    <property type="term" value="P:regulation of cell differentiation"/>
    <property type="evidence" value="ECO:0007669"/>
    <property type="project" value="TreeGrafter"/>
</dbReference>
<dbReference type="InterPro" id="IPR039680">
    <property type="entry name" value="PLEKHB1/2"/>
</dbReference>
<dbReference type="RefSeq" id="XP_025830798.1">
    <property type="nucleotide sequence ID" value="XM_025975013.1"/>
</dbReference>
<protein>
    <submittedName>
        <fullName evidence="6">Uncharacterized protein LOC108733980</fullName>
    </submittedName>
</protein>
<evidence type="ECO:0000256" key="3">
    <source>
        <dbReference type="SAM" id="MobiDB-lite"/>
    </source>
</evidence>
<dbReference type="InterPro" id="IPR001849">
    <property type="entry name" value="PH_domain"/>
</dbReference>
<evidence type="ECO:0000256" key="1">
    <source>
        <dbReference type="ARBA" id="ARBA00004370"/>
    </source>
</evidence>
<accession>A0A7F5R565</accession>
<dbReference type="PANTHER" id="PTHR14309:SF12">
    <property type="entry name" value="PH DOMAIN-CONTAINING PROTEIN"/>
    <property type="match status" value="1"/>
</dbReference>
<dbReference type="GO" id="GO:0016020">
    <property type="term" value="C:membrane"/>
    <property type="evidence" value="ECO:0007669"/>
    <property type="project" value="UniProtKB-SubCell"/>
</dbReference>
<evidence type="ECO:0000256" key="2">
    <source>
        <dbReference type="ARBA" id="ARBA00023136"/>
    </source>
</evidence>
<proteinExistence type="predicted"/>
<dbReference type="Gene3D" id="2.30.29.30">
    <property type="entry name" value="Pleckstrin-homology domain (PH domain)/Phosphotyrosine-binding domain (PTB)"/>
    <property type="match status" value="1"/>
</dbReference>
<dbReference type="Proteomes" id="UP000192223">
    <property type="component" value="Unplaced"/>
</dbReference>
<name>A0A7F5R565_AGRPL</name>
<feature type="compositionally biased region" description="Polar residues" evidence="3">
    <location>
        <begin position="18"/>
        <end position="29"/>
    </location>
</feature>
<keyword evidence="5" id="KW-1185">Reference proteome</keyword>
<dbReference type="KEGG" id="apln:108733980"/>
<dbReference type="PROSITE" id="PS50003">
    <property type="entry name" value="PH_DOMAIN"/>
    <property type="match status" value="1"/>
</dbReference>
<dbReference type="OrthoDB" id="5914923at2759"/>
<dbReference type="PANTHER" id="PTHR14309">
    <property type="entry name" value="EXPRESSED PROTEIN"/>
    <property type="match status" value="1"/>
</dbReference>
<organism evidence="5 6">
    <name type="scientific">Agrilus planipennis</name>
    <name type="common">Emerald ash borer</name>
    <name type="synonym">Agrilus marcopoli</name>
    <dbReference type="NCBI Taxonomy" id="224129"/>
    <lineage>
        <taxon>Eukaryota</taxon>
        <taxon>Metazoa</taxon>
        <taxon>Ecdysozoa</taxon>
        <taxon>Arthropoda</taxon>
        <taxon>Hexapoda</taxon>
        <taxon>Insecta</taxon>
        <taxon>Pterygota</taxon>
        <taxon>Neoptera</taxon>
        <taxon>Endopterygota</taxon>
        <taxon>Coleoptera</taxon>
        <taxon>Polyphaga</taxon>
        <taxon>Elateriformia</taxon>
        <taxon>Buprestoidea</taxon>
        <taxon>Buprestidae</taxon>
        <taxon>Agrilinae</taxon>
        <taxon>Agrilus</taxon>
    </lineage>
</organism>
<reference evidence="6" key="1">
    <citation type="submission" date="2025-08" db="UniProtKB">
        <authorList>
            <consortium name="RefSeq"/>
        </authorList>
    </citation>
    <scope>IDENTIFICATION</scope>
    <source>
        <tissue evidence="6">Entire body</tissue>
    </source>
</reference>
<sequence length="318" mass="35530">MFTLCMSRSSGHKPASQPPLTVSSSTILTDHNPLHDNRSPRKQIKGGYLLRYRRGILCKGWRKEWVVLYEDSTIAFYAEKGLNRARGEVLISDSPDLLAVGEWTRQVPKPPRVPRPCQVGQLIVVGNRYPKQVHWLIAPSCNEVDDWMTAISNTLPPPPQLTLDEKRRRSLSLSALKEVIQPTDSHKLISPHTKFPQNELPLANGIAKCPGIKNQPTSPLTPPVRPLSNGNISEKLMDPSTIAPTRRFNNDHTVFSTAVIDWGHTWGQGWGWSQAVCATQAACAHDCAVTSTVYYHADDYTLGGYEEMDWSAFGDFCF</sequence>
<dbReference type="AlphaFoldDB" id="A0A7F5R565"/>
<evidence type="ECO:0000259" key="4">
    <source>
        <dbReference type="PROSITE" id="PS50003"/>
    </source>
</evidence>
<dbReference type="SUPFAM" id="SSF50729">
    <property type="entry name" value="PH domain-like"/>
    <property type="match status" value="1"/>
</dbReference>
<evidence type="ECO:0000313" key="6">
    <source>
        <dbReference type="RefSeq" id="XP_025830798.1"/>
    </source>
</evidence>
<feature type="region of interest" description="Disordered" evidence="3">
    <location>
        <begin position="1"/>
        <end position="40"/>
    </location>
</feature>
<comment type="subcellular location">
    <subcellularLocation>
        <location evidence="1">Membrane</location>
    </subcellularLocation>
</comment>
<feature type="domain" description="PH" evidence="4">
    <location>
        <begin position="42"/>
        <end position="156"/>
    </location>
</feature>